<dbReference type="EMBL" id="JAAAJA010001192">
    <property type="protein sequence ID" value="KAG0247837.1"/>
    <property type="molecule type" value="Genomic_DNA"/>
</dbReference>
<dbReference type="AlphaFoldDB" id="A0A9P6PHP7"/>
<comment type="caution">
    <text evidence="1">The sequence shown here is derived from an EMBL/GenBank/DDBJ whole genome shotgun (WGS) entry which is preliminary data.</text>
</comment>
<evidence type="ECO:0000313" key="2">
    <source>
        <dbReference type="Proteomes" id="UP000726737"/>
    </source>
</evidence>
<protein>
    <submittedName>
        <fullName evidence="1">Uncharacterized protein</fullName>
    </submittedName>
</protein>
<accession>A0A9P6PHP7</accession>
<name>A0A9P6PHP7_9FUNG</name>
<dbReference type="OrthoDB" id="5340906at2759"/>
<organism evidence="1 2">
    <name type="scientific">Mortierella polycephala</name>
    <dbReference type="NCBI Taxonomy" id="41804"/>
    <lineage>
        <taxon>Eukaryota</taxon>
        <taxon>Fungi</taxon>
        <taxon>Fungi incertae sedis</taxon>
        <taxon>Mucoromycota</taxon>
        <taxon>Mortierellomycotina</taxon>
        <taxon>Mortierellomycetes</taxon>
        <taxon>Mortierellales</taxon>
        <taxon>Mortierellaceae</taxon>
        <taxon>Mortierella</taxon>
    </lineage>
</organism>
<reference evidence="1" key="1">
    <citation type="journal article" date="2020" name="Fungal Divers.">
        <title>Resolving the Mortierellaceae phylogeny through synthesis of multi-gene phylogenetics and phylogenomics.</title>
        <authorList>
            <person name="Vandepol N."/>
            <person name="Liber J."/>
            <person name="Desiro A."/>
            <person name="Na H."/>
            <person name="Kennedy M."/>
            <person name="Barry K."/>
            <person name="Grigoriev I.V."/>
            <person name="Miller A.N."/>
            <person name="O'Donnell K."/>
            <person name="Stajich J.E."/>
            <person name="Bonito G."/>
        </authorList>
    </citation>
    <scope>NUCLEOTIDE SEQUENCE</scope>
    <source>
        <strain evidence="1">KOD948</strain>
    </source>
</reference>
<sequence length="507" mass="56473">MATRDHIEWALSAGNASMRSFAEKFNYTDRRTAEEAYLLLINSNEIAKPRREQLLLGFETFKANAADVFWVKRYTAIQTVVITKKAAVDSMQAGHQQSTYEYQQHFAREERQSSAAVGVREPTTAETHGNGCATTSTAPVFDSAGKHSLEENGISPPAKKQKDKKANFVLCSPIHSFMIDLSDKTTRQLFSKDDWTEISSDLPHIPPYSKEASEYLDKFDSVATLEDLQDLLDRRPRDTESQLIYECLLNWLCLYETEDPSPFNVAGSLSEGWWLKSAWGVCTNMALGMPGCFIIPGEITGHDSSARRNKDRESAIGSERKRVGVRADLIWRNMKLPETDWAIAEAAKVWCPNSNKYISESKFKLPRQLHDVLVGRSMEVGGASELRNAFVSGTMSPVDWALLGSIWGKCYKIGEDGGDEARSKGHQPLGFASSHSRSALLQVLMDVDINHPVDIGIRTGRKATYRQEEAGPAFSPDWRLVGAEELMAGPSSVFPIVLASSLDRSHR</sequence>
<gene>
    <name evidence="1" type="ORF">BG011_000831</name>
</gene>
<keyword evidence="2" id="KW-1185">Reference proteome</keyword>
<proteinExistence type="predicted"/>
<dbReference type="Proteomes" id="UP000726737">
    <property type="component" value="Unassembled WGS sequence"/>
</dbReference>
<evidence type="ECO:0000313" key="1">
    <source>
        <dbReference type="EMBL" id="KAG0247837.1"/>
    </source>
</evidence>